<protein>
    <submittedName>
        <fullName evidence="1">Uncharacterized protein</fullName>
    </submittedName>
</protein>
<dbReference type="OrthoDB" id="7307426at2"/>
<reference evidence="1 2" key="1">
    <citation type="submission" date="2019-05" db="EMBL/GenBank/DDBJ databases">
        <title>Pseudorhodobacter turbinis sp. nov., isolated from the gut of the Korean turban shell.</title>
        <authorList>
            <person name="Jeong Y.-S."/>
            <person name="Kang W.-R."/>
            <person name="Bae J.-W."/>
        </authorList>
    </citation>
    <scope>NUCLEOTIDE SEQUENCE [LARGE SCALE GENOMIC DNA]</scope>
    <source>
        <strain evidence="1 2">S12M18</strain>
    </source>
</reference>
<proteinExistence type="predicted"/>
<dbReference type="AlphaFoldDB" id="A0A4P8EG53"/>
<gene>
    <name evidence="1" type="ORF">EOK75_08885</name>
</gene>
<dbReference type="EMBL" id="CP039964">
    <property type="protein sequence ID" value="QCO55848.1"/>
    <property type="molecule type" value="Genomic_DNA"/>
</dbReference>
<organism evidence="1 2">
    <name type="scientific">Pseudorhodobacter turbinis</name>
    <dbReference type="NCBI Taxonomy" id="2500533"/>
    <lineage>
        <taxon>Bacteria</taxon>
        <taxon>Pseudomonadati</taxon>
        <taxon>Pseudomonadota</taxon>
        <taxon>Alphaproteobacteria</taxon>
        <taxon>Rhodobacterales</taxon>
        <taxon>Paracoccaceae</taxon>
        <taxon>Pseudorhodobacter</taxon>
    </lineage>
</organism>
<name>A0A4P8EG53_9RHOB</name>
<accession>A0A4P8EG53</accession>
<keyword evidence="2" id="KW-1185">Reference proteome</keyword>
<evidence type="ECO:0000313" key="1">
    <source>
        <dbReference type="EMBL" id="QCO55848.1"/>
    </source>
</evidence>
<evidence type="ECO:0000313" key="2">
    <source>
        <dbReference type="Proteomes" id="UP000298631"/>
    </source>
</evidence>
<dbReference type="Proteomes" id="UP000298631">
    <property type="component" value="Chromosome"/>
</dbReference>
<dbReference type="KEGG" id="pseb:EOK75_08885"/>
<sequence>MTGWVADTVDLVKAFFTNNPDGVYLYKDLRDDLVTTDTSNFNKRVRRHESYKLELDRMGLEEITVGNQRHRNALASKSSPLGPIEGSSYFVDV</sequence>